<dbReference type="SUPFAM" id="SSF54862">
    <property type="entry name" value="4Fe-4S ferredoxins"/>
    <property type="match status" value="1"/>
</dbReference>
<proteinExistence type="predicted"/>
<protein>
    <submittedName>
        <fullName evidence="2">Pyruvate ferredoxin oxidoreductase</fullName>
    </submittedName>
</protein>
<evidence type="ECO:0000259" key="1">
    <source>
        <dbReference type="PROSITE" id="PS51379"/>
    </source>
</evidence>
<dbReference type="Proteomes" id="UP000594464">
    <property type="component" value="Chromosome"/>
</dbReference>
<dbReference type="KEGG" id="nva:G3M78_08840"/>
<reference evidence="3" key="1">
    <citation type="submission" date="2020-02" db="EMBL/GenBank/DDBJ databases">
        <title>Genomic and physiological characterization of two novel Nitrospinaceae genera.</title>
        <authorList>
            <person name="Mueller A.J."/>
            <person name="Jung M.-Y."/>
            <person name="Strachan C.R."/>
            <person name="Herbold C.W."/>
            <person name="Kirkegaard R.H."/>
            <person name="Daims H."/>
        </authorList>
    </citation>
    <scope>NUCLEOTIDE SEQUENCE [LARGE SCALE GENOMIC DNA]</scope>
</reference>
<dbReference type="EMBL" id="CP048620">
    <property type="protein sequence ID" value="QPJ65492.1"/>
    <property type="molecule type" value="Genomic_DNA"/>
</dbReference>
<accession>A0A7T0C2S6</accession>
<evidence type="ECO:0000313" key="2">
    <source>
        <dbReference type="EMBL" id="QPJ65492.1"/>
    </source>
</evidence>
<dbReference type="Gene3D" id="3.30.70.20">
    <property type="match status" value="1"/>
</dbReference>
<name>A0A7T0C2S6_9BACT</name>
<organism evidence="2 3">
    <name type="scientific">Candidatus Nitrohelix vancouverensis</name>
    <dbReference type="NCBI Taxonomy" id="2705534"/>
    <lineage>
        <taxon>Bacteria</taxon>
        <taxon>Pseudomonadati</taxon>
        <taxon>Nitrospinota/Tectimicrobiota group</taxon>
        <taxon>Nitrospinota</taxon>
        <taxon>Nitrospinia</taxon>
        <taxon>Nitrospinales</taxon>
        <taxon>Nitrospinaceae</taxon>
        <taxon>Candidatus Nitrohelix</taxon>
    </lineage>
</organism>
<keyword evidence="2" id="KW-0670">Pyruvate</keyword>
<sequence length="87" mass="10000">MYYIAQVNKEICSAKNCHLCTTYCPEANCINYSEQDKSAYVSVDRCKACEICVYICDEIAKNNAIEMKWIDDLEEGFVIKRTGLVLR</sequence>
<evidence type="ECO:0000313" key="3">
    <source>
        <dbReference type="Proteomes" id="UP000594464"/>
    </source>
</evidence>
<dbReference type="AlphaFoldDB" id="A0A7T0C2S6"/>
<feature type="domain" description="4Fe-4S ferredoxin-type" evidence="1">
    <location>
        <begin position="3"/>
        <end position="35"/>
    </location>
</feature>
<dbReference type="InterPro" id="IPR017896">
    <property type="entry name" value="4Fe4S_Fe-S-bd"/>
</dbReference>
<gene>
    <name evidence="2" type="ORF">G3M78_08840</name>
</gene>
<dbReference type="PROSITE" id="PS51379">
    <property type="entry name" value="4FE4S_FER_2"/>
    <property type="match status" value="1"/>
</dbReference>